<keyword evidence="2" id="KW-1185">Reference proteome</keyword>
<dbReference type="AlphaFoldDB" id="A0AAP0NM08"/>
<organism evidence="1 2">
    <name type="scientific">Stephania cephalantha</name>
    <dbReference type="NCBI Taxonomy" id="152367"/>
    <lineage>
        <taxon>Eukaryota</taxon>
        <taxon>Viridiplantae</taxon>
        <taxon>Streptophyta</taxon>
        <taxon>Embryophyta</taxon>
        <taxon>Tracheophyta</taxon>
        <taxon>Spermatophyta</taxon>
        <taxon>Magnoliopsida</taxon>
        <taxon>Ranunculales</taxon>
        <taxon>Menispermaceae</taxon>
        <taxon>Menispermoideae</taxon>
        <taxon>Cissampelideae</taxon>
        <taxon>Stephania</taxon>
    </lineage>
</organism>
<accession>A0AAP0NM08</accession>
<comment type="caution">
    <text evidence="1">The sequence shown here is derived from an EMBL/GenBank/DDBJ whole genome shotgun (WGS) entry which is preliminary data.</text>
</comment>
<dbReference type="EMBL" id="JBBNAG010000008">
    <property type="protein sequence ID" value="KAK9111099.1"/>
    <property type="molecule type" value="Genomic_DNA"/>
</dbReference>
<gene>
    <name evidence="1" type="ORF">Scep_018618</name>
</gene>
<evidence type="ECO:0000313" key="2">
    <source>
        <dbReference type="Proteomes" id="UP001419268"/>
    </source>
</evidence>
<sequence>MIDTGSLYHFVTKSATICNWRIEDVFLRYYNLPDHDRGGAIQNREVKMHYLLSILKKLKSESDVALQLAHPGTVNTNIEELQQEVTRLQHQLQMADEQLRFFEVDLLRITSMDELESSEKSLMDTLTRVLQRKKYLMSNHLSSYDPSNLQMYLDSQEAMPPPFDNGEVYWTSDSAHSPTANMLVGSDSFPLRDHSSTTMYEQLHHGGSLNVEHPHNNLGECHSTNNPRDAHNLPSWHQACTSTNLLSTLITQAASYPLISHGMLGPHVPTMMSREQIDATSDCRDGVPYEGNIMPQQQMHCGYGGATYDNNDVPLLQQHQQQQQQQQQQ</sequence>
<evidence type="ECO:0000313" key="1">
    <source>
        <dbReference type="EMBL" id="KAK9111099.1"/>
    </source>
</evidence>
<name>A0AAP0NM08_9MAGN</name>
<proteinExistence type="predicted"/>
<evidence type="ECO:0008006" key="3">
    <source>
        <dbReference type="Google" id="ProtNLM"/>
    </source>
</evidence>
<protein>
    <recommendedName>
        <fullName evidence="3">MADS-box transcription factor</fullName>
    </recommendedName>
</protein>
<dbReference type="Proteomes" id="UP001419268">
    <property type="component" value="Unassembled WGS sequence"/>
</dbReference>
<reference evidence="1 2" key="1">
    <citation type="submission" date="2024-01" db="EMBL/GenBank/DDBJ databases">
        <title>Genome assemblies of Stephania.</title>
        <authorList>
            <person name="Yang L."/>
        </authorList>
    </citation>
    <scope>NUCLEOTIDE SEQUENCE [LARGE SCALE GENOMIC DNA]</scope>
    <source>
        <strain evidence="1">JXDWG</strain>
        <tissue evidence="1">Leaf</tissue>
    </source>
</reference>